<dbReference type="SUPFAM" id="SSF52821">
    <property type="entry name" value="Rhodanese/Cell cycle control phosphatase"/>
    <property type="match status" value="1"/>
</dbReference>
<gene>
    <name evidence="2" type="ORF">GCM10010326_02550</name>
</gene>
<dbReference type="EMBL" id="BMUU01000001">
    <property type="protein sequence ID" value="GGY14557.1"/>
    <property type="molecule type" value="Genomic_DNA"/>
</dbReference>
<dbReference type="InterPro" id="IPR001763">
    <property type="entry name" value="Rhodanese-like_dom"/>
</dbReference>
<dbReference type="Proteomes" id="UP000600946">
    <property type="component" value="Unassembled WGS sequence"/>
</dbReference>
<reference evidence="3" key="1">
    <citation type="journal article" date="2019" name="Int. J. Syst. Evol. Microbiol.">
        <title>The Global Catalogue of Microorganisms (GCM) 10K type strain sequencing project: providing services to taxonomists for standard genome sequencing and annotation.</title>
        <authorList>
            <consortium name="The Broad Institute Genomics Platform"/>
            <consortium name="The Broad Institute Genome Sequencing Center for Infectious Disease"/>
            <person name="Wu L."/>
            <person name="Ma J."/>
        </authorList>
    </citation>
    <scope>NUCLEOTIDE SEQUENCE [LARGE SCALE GENOMIC DNA]</scope>
    <source>
        <strain evidence="3">JCM 4594</strain>
    </source>
</reference>
<keyword evidence="3" id="KW-1185">Reference proteome</keyword>
<dbReference type="InterPro" id="IPR001307">
    <property type="entry name" value="Thiosulphate_STrfase_CS"/>
</dbReference>
<dbReference type="CDD" id="cd00158">
    <property type="entry name" value="RHOD"/>
    <property type="match status" value="1"/>
</dbReference>
<sequence length="110" mass="11871">MAVQNLGRDEVKRKIEAGGVTVVEALPESYYKEAHLPGALLLPHDEVDERAPGVLPDKQAEVIVYCASSTCANSGIAARRLDELGYAHVYTYEDGKEDWQAAGLPTESGV</sequence>
<dbReference type="RefSeq" id="WP_161249383.1">
    <property type="nucleotide sequence ID" value="NZ_BMUU01000001.1"/>
</dbReference>
<dbReference type="PROSITE" id="PS50206">
    <property type="entry name" value="RHODANESE_3"/>
    <property type="match status" value="1"/>
</dbReference>
<organism evidence="2 3">
    <name type="scientific">Streptomyces xanthochromogenes</name>
    <dbReference type="NCBI Taxonomy" id="67384"/>
    <lineage>
        <taxon>Bacteria</taxon>
        <taxon>Bacillati</taxon>
        <taxon>Actinomycetota</taxon>
        <taxon>Actinomycetes</taxon>
        <taxon>Kitasatosporales</taxon>
        <taxon>Streptomycetaceae</taxon>
        <taxon>Streptomyces</taxon>
    </lineage>
</organism>
<dbReference type="PANTHER" id="PTHR43031">
    <property type="entry name" value="FAD-DEPENDENT OXIDOREDUCTASE"/>
    <property type="match status" value="1"/>
</dbReference>
<dbReference type="GeneID" id="96288297"/>
<evidence type="ECO:0000313" key="2">
    <source>
        <dbReference type="EMBL" id="GGY14557.1"/>
    </source>
</evidence>
<accession>A0ABQ2ZIW0</accession>
<evidence type="ECO:0000313" key="3">
    <source>
        <dbReference type="Proteomes" id="UP000600946"/>
    </source>
</evidence>
<comment type="caution">
    <text evidence="2">The sequence shown here is derived from an EMBL/GenBank/DDBJ whole genome shotgun (WGS) entry which is preliminary data.</text>
</comment>
<feature type="domain" description="Rhodanese" evidence="1">
    <location>
        <begin position="16"/>
        <end position="108"/>
    </location>
</feature>
<protein>
    <submittedName>
        <fullName evidence="2">Sulfurtransferase</fullName>
    </submittedName>
</protein>
<dbReference type="PROSITE" id="PS00380">
    <property type="entry name" value="RHODANESE_1"/>
    <property type="match status" value="1"/>
</dbReference>
<proteinExistence type="predicted"/>
<dbReference type="InterPro" id="IPR036873">
    <property type="entry name" value="Rhodanese-like_dom_sf"/>
</dbReference>
<dbReference type="Pfam" id="PF00581">
    <property type="entry name" value="Rhodanese"/>
    <property type="match status" value="1"/>
</dbReference>
<name>A0ABQ2ZIW0_9ACTN</name>
<dbReference type="InterPro" id="IPR050229">
    <property type="entry name" value="GlpE_sulfurtransferase"/>
</dbReference>
<dbReference type="Gene3D" id="3.40.250.10">
    <property type="entry name" value="Rhodanese-like domain"/>
    <property type="match status" value="1"/>
</dbReference>
<dbReference type="SMART" id="SM00450">
    <property type="entry name" value="RHOD"/>
    <property type="match status" value="1"/>
</dbReference>
<evidence type="ECO:0000259" key="1">
    <source>
        <dbReference type="PROSITE" id="PS50206"/>
    </source>
</evidence>
<dbReference type="PANTHER" id="PTHR43031:SF1">
    <property type="entry name" value="PYRIDINE NUCLEOTIDE-DISULPHIDE OXIDOREDUCTASE"/>
    <property type="match status" value="1"/>
</dbReference>